<organism evidence="7 8">
    <name type="scientific">Paenibacillus aurantius</name>
    <dbReference type="NCBI Taxonomy" id="2918900"/>
    <lineage>
        <taxon>Bacteria</taxon>
        <taxon>Bacillati</taxon>
        <taxon>Bacillota</taxon>
        <taxon>Bacilli</taxon>
        <taxon>Bacillales</taxon>
        <taxon>Paenibacillaceae</taxon>
        <taxon>Paenibacillus</taxon>
    </lineage>
</organism>
<evidence type="ECO:0000256" key="5">
    <source>
        <dbReference type="SAM" id="Phobius"/>
    </source>
</evidence>
<dbReference type="RefSeq" id="WP_315604076.1">
    <property type="nucleotide sequence ID" value="NZ_CP130318.1"/>
</dbReference>
<feature type="domain" description="RDD" evidence="6">
    <location>
        <begin position="23"/>
        <end position="155"/>
    </location>
</feature>
<accession>A0AA96RDY9</accession>
<evidence type="ECO:0000259" key="6">
    <source>
        <dbReference type="Pfam" id="PF06271"/>
    </source>
</evidence>
<dbReference type="PANTHER" id="PTHR38480:SF1">
    <property type="entry name" value="SLR0254 PROTEIN"/>
    <property type="match status" value="1"/>
</dbReference>
<dbReference type="AlphaFoldDB" id="A0AA96RDY9"/>
<keyword evidence="3 5" id="KW-1133">Transmembrane helix</keyword>
<evidence type="ECO:0000313" key="8">
    <source>
        <dbReference type="Proteomes" id="UP001305702"/>
    </source>
</evidence>
<dbReference type="PANTHER" id="PTHR38480">
    <property type="entry name" value="SLR0254 PROTEIN"/>
    <property type="match status" value="1"/>
</dbReference>
<proteinExistence type="predicted"/>
<evidence type="ECO:0000256" key="2">
    <source>
        <dbReference type="ARBA" id="ARBA00022692"/>
    </source>
</evidence>
<evidence type="ECO:0000256" key="1">
    <source>
        <dbReference type="ARBA" id="ARBA00004141"/>
    </source>
</evidence>
<protein>
    <submittedName>
        <fullName evidence="7">RDD family protein</fullName>
    </submittedName>
</protein>
<evidence type="ECO:0000256" key="4">
    <source>
        <dbReference type="ARBA" id="ARBA00023136"/>
    </source>
</evidence>
<feature type="transmembrane region" description="Helical" evidence="5">
    <location>
        <begin position="66"/>
        <end position="85"/>
    </location>
</feature>
<feature type="transmembrane region" description="Helical" evidence="5">
    <location>
        <begin position="37"/>
        <end position="54"/>
    </location>
</feature>
<keyword evidence="4 5" id="KW-0472">Membrane</keyword>
<name>A0AA96RDY9_9BACL</name>
<dbReference type="InterPro" id="IPR010432">
    <property type="entry name" value="RDD"/>
</dbReference>
<keyword evidence="8" id="KW-1185">Reference proteome</keyword>
<dbReference type="EMBL" id="CP130318">
    <property type="protein sequence ID" value="WNQ10302.1"/>
    <property type="molecule type" value="Genomic_DNA"/>
</dbReference>
<gene>
    <name evidence="7" type="ORF">MJA45_22180</name>
</gene>
<sequence length="263" mass="29432">MYDSLQKEQTILTPEQVRVHYQTAGVGSRAMAQVVDAGLLLAANLIIVAALGGLGWRSGFGSTADYALAIAILLVAVLNAGYFIVMEYYMGGQTVGKRIMGLRVLQEDGRSAGLLPILIRNLFRPLDFLPFGYFLGAAVMLFSSGDKRLGDMVAGTMVVAEQQKERLRNRKRTDSVLQQWESRIPHVVLYDSDRQAFTREDWVLLSAWIDSLSSGMSPLRLSELARPVARYLAEKLQHHERLLQDPSAYLVAVYLQLREDWEL</sequence>
<keyword evidence="2 5" id="KW-0812">Transmembrane</keyword>
<dbReference type="GO" id="GO:0016020">
    <property type="term" value="C:membrane"/>
    <property type="evidence" value="ECO:0007669"/>
    <property type="project" value="UniProtKB-SubCell"/>
</dbReference>
<dbReference type="Proteomes" id="UP001305702">
    <property type="component" value="Chromosome"/>
</dbReference>
<comment type="subcellular location">
    <subcellularLocation>
        <location evidence="1">Membrane</location>
        <topology evidence="1">Multi-pass membrane protein</topology>
    </subcellularLocation>
</comment>
<reference evidence="7 8" key="1">
    <citation type="submission" date="2022-02" db="EMBL/GenBank/DDBJ databases">
        <title>Paenibacillus sp. MBLB1776 Whole Genome Shotgun Sequencing.</title>
        <authorList>
            <person name="Hwang C.Y."/>
            <person name="Cho E.-S."/>
            <person name="Seo M.-J."/>
        </authorList>
    </citation>
    <scope>NUCLEOTIDE SEQUENCE [LARGE SCALE GENOMIC DNA]</scope>
    <source>
        <strain evidence="7 8">MBLB1776</strain>
    </source>
</reference>
<dbReference type="Pfam" id="PF06271">
    <property type="entry name" value="RDD"/>
    <property type="match status" value="1"/>
</dbReference>
<evidence type="ECO:0000256" key="3">
    <source>
        <dbReference type="ARBA" id="ARBA00022989"/>
    </source>
</evidence>
<dbReference type="KEGG" id="paun:MJA45_22180"/>
<evidence type="ECO:0000313" key="7">
    <source>
        <dbReference type="EMBL" id="WNQ10302.1"/>
    </source>
</evidence>